<protein>
    <submittedName>
        <fullName evidence="3">Membrane-associated PAP2 superfamily phosphatase</fullName>
    </submittedName>
</protein>
<comment type="caution">
    <text evidence="3">The sequence shown here is derived from an EMBL/GenBank/DDBJ whole genome shotgun (WGS) entry which is preliminary data.</text>
</comment>
<accession>A0A2T5VIA6</accession>
<gene>
    <name evidence="3" type="ORF">C8N35_1011546</name>
</gene>
<evidence type="ECO:0000313" key="3">
    <source>
        <dbReference type="EMBL" id="PTW63492.1"/>
    </source>
</evidence>
<dbReference type="Proteomes" id="UP000244081">
    <property type="component" value="Unassembled WGS sequence"/>
</dbReference>
<feature type="domain" description="Phosphatidic acid phosphatase type 2/haloperoxidase" evidence="2">
    <location>
        <begin position="119"/>
        <end position="247"/>
    </location>
</feature>
<keyword evidence="4" id="KW-1185">Reference proteome</keyword>
<evidence type="ECO:0000313" key="4">
    <source>
        <dbReference type="Proteomes" id="UP000244081"/>
    </source>
</evidence>
<keyword evidence="1" id="KW-0812">Transmembrane</keyword>
<sequence length="289" mass="32214">MAETPPKSRLWTLAGMLYRGARHALRAGWRHPLPGLLWASALVSAFFLLFPGVDLWVSGLYHHADLGGFPAEQDAFLRRLRGLGPLLVWVIALGSGLVIFLKLVLPERPPLVPLRGPLFLLITLALGPGLMANGILKATSGRPRPRNVELFGGDLPYVPVWRFTDYCQSNCSFVSGEGSSGAWLVAFALALPLTWRRPAAFVAVAIGAMVSLNRVAFGGHFLSDTLLAWCLNGLLIALFYRLFYQRTPAWLTDTALESGFTRLGYWLKDSLDDFLFRLRQEWRAWRNHT</sequence>
<dbReference type="SUPFAM" id="SSF48317">
    <property type="entry name" value="Acid phosphatase/Vanadium-dependent haloperoxidase"/>
    <property type="match status" value="1"/>
</dbReference>
<dbReference type="InterPro" id="IPR000326">
    <property type="entry name" value="PAP2/HPO"/>
</dbReference>
<dbReference type="Gene3D" id="1.20.144.10">
    <property type="entry name" value="Phosphatidic acid phosphatase type 2/haloperoxidase"/>
    <property type="match status" value="1"/>
</dbReference>
<dbReference type="OrthoDB" id="9813524at2"/>
<keyword evidence="1" id="KW-1133">Transmembrane helix</keyword>
<evidence type="ECO:0000259" key="2">
    <source>
        <dbReference type="Pfam" id="PF01569"/>
    </source>
</evidence>
<feature type="transmembrane region" description="Helical" evidence="1">
    <location>
        <begin position="226"/>
        <end position="244"/>
    </location>
</feature>
<organism evidence="3 4">
    <name type="scientific">Breoghania corrubedonensis</name>
    <dbReference type="NCBI Taxonomy" id="665038"/>
    <lineage>
        <taxon>Bacteria</taxon>
        <taxon>Pseudomonadati</taxon>
        <taxon>Pseudomonadota</taxon>
        <taxon>Alphaproteobacteria</taxon>
        <taxon>Hyphomicrobiales</taxon>
        <taxon>Stappiaceae</taxon>
        <taxon>Breoghania</taxon>
    </lineage>
</organism>
<reference evidence="3 4" key="1">
    <citation type="submission" date="2018-04" db="EMBL/GenBank/DDBJ databases">
        <title>Genomic Encyclopedia of Archaeal and Bacterial Type Strains, Phase II (KMG-II): from individual species to whole genera.</title>
        <authorList>
            <person name="Goeker M."/>
        </authorList>
    </citation>
    <scope>NUCLEOTIDE SEQUENCE [LARGE SCALE GENOMIC DNA]</scope>
    <source>
        <strain evidence="3 4">DSM 23382</strain>
    </source>
</reference>
<dbReference type="InterPro" id="IPR036938">
    <property type="entry name" value="PAP2/HPO_sf"/>
</dbReference>
<keyword evidence="1" id="KW-0472">Membrane</keyword>
<dbReference type="CDD" id="cd03396">
    <property type="entry name" value="PAP2_like_6"/>
    <property type="match status" value="1"/>
</dbReference>
<feature type="transmembrane region" description="Helical" evidence="1">
    <location>
        <begin position="86"/>
        <end position="105"/>
    </location>
</feature>
<dbReference type="RefSeq" id="WP_107988914.1">
    <property type="nucleotide sequence ID" value="NZ_QAYG01000001.1"/>
</dbReference>
<evidence type="ECO:0000256" key="1">
    <source>
        <dbReference type="SAM" id="Phobius"/>
    </source>
</evidence>
<dbReference type="Pfam" id="PF01569">
    <property type="entry name" value="PAP2"/>
    <property type="match status" value="1"/>
</dbReference>
<feature type="transmembrane region" description="Helical" evidence="1">
    <location>
        <begin position="36"/>
        <end position="57"/>
    </location>
</feature>
<dbReference type="AlphaFoldDB" id="A0A2T5VIA6"/>
<dbReference type="EMBL" id="QAYG01000001">
    <property type="protein sequence ID" value="PTW63492.1"/>
    <property type="molecule type" value="Genomic_DNA"/>
</dbReference>
<proteinExistence type="predicted"/>
<feature type="transmembrane region" description="Helical" evidence="1">
    <location>
        <begin position="117"/>
        <end position="136"/>
    </location>
</feature>
<name>A0A2T5VIA6_9HYPH</name>
<feature type="transmembrane region" description="Helical" evidence="1">
    <location>
        <begin position="199"/>
        <end position="220"/>
    </location>
</feature>